<reference evidence="2" key="1">
    <citation type="submission" date="2020-03" db="EMBL/GenBank/DDBJ databases">
        <title>Studies in the Genomics of Life Span.</title>
        <authorList>
            <person name="Glass D."/>
        </authorList>
    </citation>
    <scope>NUCLEOTIDE SEQUENCE</scope>
    <source>
        <strain evidence="2">LTLLF</strain>
        <tissue evidence="2">Muscle</tissue>
    </source>
</reference>
<protein>
    <submittedName>
        <fullName evidence="2">Uncharacterized protein</fullName>
    </submittedName>
</protein>
<feature type="compositionally biased region" description="Basic and acidic residues" evidence="1">
    <location>
        <begin position="9"/>
        <end position="32"/>
    </location>
</feature>
<dbReference type="AlphaFoldDB" id="A0A8J6KRI9"/>
<dbReference type="Pfam" id="PF15464">
    <property type="entry name" value="DUF4633"/>
    <property type="match status" value="1"/>
</dbReference>
<dbReference type="EMBL" id="JAATJU010023300">
    <property type="protein sequence ID" value="KAH0507968.1"/>
    <property type="molecule type" value="Genomic_DNA"/>
</dbReference>
<organism evidence="2 3">
    <name type="scientific">Microtus ochrogaster</name>
    <name type="common">Prairie vole</name>
    <dbReference type="NCBI Taxonomy" id="79684"/>
    <lineage>
        <taxon>Eukaryota</taxon>
        <taxon>Metazoa</taxon>
        <taxon>Chordata</taxon>
        <taxon>Craniata</taxon>
        <taxon>Vertebrata</taxon>
        <taxon>Euteleostomi</taxon>
        <taxon>Mammalia</taxon>
        <taxon>Eutheria</taxon>
        <taxon>Euarchontoglires</taxon>
        <taxon>Glires</taxon>
        <taxon>Rodentia</taxon>
        <taxon>Myomorpha</taxon>
        <taxon>Muroidea</taxon>
        <taxon>Cricetidae</taxon>
        <taxon>Arvicolinae</taxon>
        <taxon>Microtus</taxon>
    </lineage>
</organism>
<gene>
    <name evidence="2" type="ORF">LTLLF_164510</name>
</gene>
<evidence type="ECO:0000313" key="2">
    <source>
        <dbReference type="EMBL" id="KAH0507968.1"/>
    </source>
</evidence>
<dbReference type="PANTHER" id="PTHR31831">
    <property type="entry name" value="HYPOTHETICAL PROTEIN LOC689065"/>
    <property type="match status" value="1"/>
</dbReference>
<dbReference type="Proteomes" id="UP000710432">
    <property type="component" value="Unassembled WGS sequence"/>
</dbReference>
<comment type="caution">
    <text evidence="2">The sequence shown here is derived from an EMBL/GenBank/DDBJ whole genome shotgun (WGS) entry which is preliminary data.</text>
</comment>
<accession>A0A8J6KRI9</accession>
<evidence type="ECO:0000256" key="1">
    <source>
        <dbReference type="SAM" id="MobiDB-lite"/>
    </source>
</evidence>
<dbReference type="PANTHER" id="PTHR31831:SF1">
    <property type="entry name" value="RIKEN CDNA 2010003K11 GENE"/>
    <property type="match status" value="1"/>
</dbReference>
<name>A0A8J6KRI9_MICOH</name>
<dbReference type="InterPro" id="IPR027990">
    <property type="entry name" value="DUF4633"/>
</dbReference>
<evidence type="ECO:0000313" key="3">
    <source>
        <dbReference type="Proteomes" id="UP000710432"/>
    </source>
</evidence>
<feature type="region of interest" description="Disordered" evidence="1">
    <location>
        <begin position="1"/>
        <end position="70"/>
    </location>
</feature>
<proteinExistence type="predicted"/>
<sequence>MGTSLRSRSFREPRSCYGKLRESQGRPMEGRLHRALSLRQGLEKSRSQGLAGTEGPEVPVQERLPGTLGDTEQLIQTQREGSQRWLRQYQQQLRRKWKSFVASIPSVTLHRPASPETSLDTDSLELL</sequence>